<proteinExistence type="predicted"/>
<reference evidence="2 3" key="1">
    <citation type="submission" date="2024-12" db="EMBL/GenBank/DDBJ databases">
        <authorList>
            <person name="Lee Y."/>
        </authorList>
    </citation>
    <scope>NUCLEOTIDE SEQUENCE [LARGE SCALE GENOMIC DNA]</scope>
    <source>
        <strain evidence="2 3">03SUJ4</strain>
    </source>
</reference>
<evidence type="ECO:0000256" key="1">
    <source>
        <dbReference type="SAM" id="SignalP"/>
    </source>
</evidence>
<dbReference type="InterPro" id="IPR032608">
    <property type="entry name" value="DUF4892"/>
</dbReference>
<evidence type="ECO:0000313" key="2">
    <source>
        <dbReference type="EMBL" id="MFN2975025.1"/>
    </source>
</evidence>
<protein>
    <submittedName>
        <fullName evidence="2">DUF4892 domain-containing protein</fullName>
    </submittedName>
</protein>
<dbReference type="EMBL" id="JBJYXY010000001">
    <property type="protein sequence ID" value="MFN2975025.1"/>
    <property type="molecule type" value="Genomic_DNA"/>
</dbReference>
<evidence type="ECO:0000313" key="3">
    <source>
        <dbReference type="Proteomes" id="UP001634747"/>
    </source>
</evidence>
<organism evidence="2 3">
    <name type="scientific">Terriglobus aquaticus</name>
    <dbReference type="NCBI Taxonomy" id="940139"/>
    <lineage>
        <taxon>Bacteria</taxon>
        <taxon>Pseudomonadati</taxon>
        <taxon>Acidobacteriota</taxon>
        <taxon>Terriglobia</taxon>
        <taxon>Terriglobales</taxon>
        <taxon>Acidobacteriaceae</taxon>
        <taxon>Terriglobus</taxon>
    </lineage>
</organism>
<keyword evidence="3" id="KW-1185">Reference proteome</keyword>
<feature type="signal peptide" evidence="1">
    <location>
        <begin position="1"/>
        <end position="20"/>
    </location>
</feature>
<name>A0ABW9KJA5_9BACT</name>
<dbReference type="RefSeq" id="WP_263413437.1">
    <property type="nucleotide sequence ID" value="NZ_BAABBH010000001.1"/>
</dbReference>
<sequence>MQASVRLLLATLVIALPVSAQMPTSDYPGSVDWPVAPRPANSIIVAASHTDSDEFKVPLGPYNSNVQDHFQKTVTATGAVDKVAFSGPPSTSTFAAFNRTRDQLVAAHYTAVYTCIGKGCGGYQFVMELAQPLIDATASPYSNLTIDTMAAVTEDVRYGVFQRGNEYLMVVAALAPGKYSGLLLIDVGGHMPAARPPAPAQ</sequence>
<accession>A0ABW9KJA5</accession>
<keyword evidence="1" id="KW-0732">Signal</keyword>
<feature type="chain" id="PRO_5047110789" evidence="1">
    <location>
        <begin position="21"/>
        <end position="201"/>
    </location>
</feature>
<gene>
    <name evidence="2" type="ORF">ACK2TP_04555</name>
</gene>
<dbReference type="Pfam" id="PF16234">
    <property type="entry name" value="DUF4892"/>
    <property type="match status" value="1"/>
</dbReference>
<dbReference type="Proteomes" id="UP001634747">
    <property type="component" value="Unassembled WGS sequence"/>
</dbReference>
<comment type="caution">
    <text evidence="2">The sequence shown here is derived from an EMBL/GenBank/DDBJ whole genome shotgun (WGS) entry which is preliminary data.</text>
</comment>